<comment type="caution">
    <text evidence="16">The sequence shown here is derived from an EMBL/GenBank/DDBJ whole genome shotgun (WGS) entry which is preliminary data.</text>
</comment>
<evidence type="ECO:0000256" key="8">
    <source>
        <dbReference type="ARBA" id="ARBA00023159"/>
    </source>
</evidence>
<dbReference type="GO" id="GO:0009736">
    <property type="term" value="P:cytokinin-activated signaling pathway"/>
    <property type="evidence" value="ECO:0007669"/>
    <property type="project" value="UniProtKB-KW"/>
</dbReference>
<comment type="similarity">
    <text evidence="2">Belongs to the ARR family. Type-B subfamily.</text>
</comment>
<evidence type="ECO:0000256" key="1">
    <source>
        <dbReference type="ARBA" id="ARBA00004123"/>
    </source>
</evidence>
<organism evidence="16 17">
    <name type="scientific">Cuscuta epithymum</name>
    <dbReference type="NCBI Taxonomy" id="186058"/>
    <lineage>
        <taxon>Eukaryota</taxon>
        <taxon>Viridiplantae</taxon>
        <taxon>Streptophyta</taxon>
        <taxon>Embryophyta</taxon>
        <taxon>Tracheophyta</taxon>
        <taxon>Spermatophyta</taxon>
        <taxon>Magnoliopsida</taxon>
        <taxon>eudicotyledons</taxon>
        <taxon>Gunneridae</taxon>
        <taxon>Pentapetalae</taxon>
        <taxon>asterids</taxon>
        <taxon>lamiids</taxon>
        <taxon>Solanales</taxon>
        <taxon>Convolvulaceae</taxon>
        <taxon>Cuscuteae</taxon>
        <taxon>Cuscuta</taxon>
        <taxon>Cuscuta subgen. Cuscuta</taxon>
    </lineage>
</organism>
<reference evidence="16" key="1">
    <citation type="submission" date="2022-07" db="EMBL/GenBank/DDBJ databases">
        <authorList>
            <person name="Macas J."/>
            <person name="Novak P."/>
            <person name="Neumann P."/>
        </authorList>
    </citation>
    <scope>NUCLEOTIDE SEQUENCE</scope>
</reference>
<keyword evidence="8 11" id="KW-0010">Activator</keyword>
<dbReference type="GO" id="GO:0000160">
    <property type="term" value="P:phosphorelay signal transduction system"/>
    <property type="evidence" value="ECO:0007669"/>
    <property type="project" value="UniProtKB-KW"/>
</dbReference>
<feature type="modified residue" description="4-aspartylphosphate" evidence="12">
    <location>
        <position position="75"/>
    </location>
</feature>
<dbReference type="InterPro" id="IPR011006">
    <property type="entry name" value="CheY-like_superfamily"/>
</dbReference>
<evidence type="ECO:0000313" key="16">
    <source>
        <dbReference type="EMBL" id="CAH9070404.1"/>
    </source>
</evidence>
<protein>
    <recommendedName>
        <fullName evidence="11">Two-component response regulator</fullName>
    </recommendedName>
</protein>
<feature type="region of interest" description="Disordered" evidence="13">
    <location>
        <begin position="182"/>
        <end position="214"/>
    </location>
</feature>
<dbReference type="Proteomes" id="UP001152523">
    <property type="component" value="Unassembled WGS sequence"/>
</dbReference>
<dbReference type="InterPro" id="IPR017930">
    <property type="entry name" value="Myb_dom"/>
</dbReference>
<feature type="domain" description="Response regulatory" evidence="14">
    <location>
        <begin position="24"/>
        <end position="139"/>
    </location>
</feature>
<dbReference type="CDD" id="cd17584">
    <property type="entry name" value="REC_typeB_ARR-like"/>
    <property type="match status" value="1"/>
</dbReference>
<dbReference type="Pfam" id="PF00249">
    <property type="entry name" value="Myb_DNA-binding"/>
    <property type="match status" value="1"/>
</dbReference>
<feature type="compositionally biased region" description="Acidic residues" evidence="13">
    <location>
        <begin position="201"/>
        <end position="211"/>
    </location>
</feature>
<comment type="function">
    <text evidence="11">Transcriptional activator that binds specific DNA sequence.</text>
</comment>
<dbReference type="PIRSF" id="PIRSF036392">
    <property type="entry name" value="RR_ARR_type-B"/>
    <property type="match status" value="1"/>
</dbReference>
<gene>
    <name evidence="16" type="ORF">CEPIT_LOCUS3420</name>
</gene>
<keyword evidence="17" id="KW-1185">Reference proteome</keyword>
<comment type="subcellular location">
    <subcellularLocation>
        <location evidence="1 11">Nucleus</location>
    </subcellularLocation>
</comment>
<evidence type="ECO:0000256" key="7">
    <source>
        <dbReference type="ARBA" id="ARBA00023125"/>
    </source>
</evidence>
<evidence type="ECO:0000256" key="11">
    <source>
        <dbReference type="PIRNR" id="PIRNR036392"/>
    </source>
</evidence>
<dbReference type="PANTHER" id="PTHR43874:SF218">
    <property type="entry name" value="TWO-COMPONENT RESPONSE REGULATOR"/>
    <property type="match status" value="1"/>
</dbReference>
<keyword evidence="9 11" id="KW-0804">Transcription</keyword>
<dbReference type="InterPro" id="IPR001789">
    <property type="entry name" value="Sig_transdc_resp-reg_receiver"/>
</dbReference>
<dbReference type="PROSITE" id="PS51294">
    <property type="entry name" value="HTH_MYB"/>
    <property type="match status" value="1"/>
</dbReference>
<evidence type="ECO:0000256" key="3">
    <source>
        <dbReference type="ARBA" id="ARBA00022553"/>
    </source>
</evidence>
<dbReference type="PROSITE" id="PS50110">
    <property type="entry name" value="RESPONSE_REGULATORY"/>
    <property type="match status" value="1"/>
</dbReference>
<dbReference type="SUPFAM" id="SSF52172">
    <property type="entry name" value="CheY-like"/>
    <property type="match status" value="1"/>
</dbReference>
<name>A0AAV0C722_9ASTE</name>
<dbReference type="InterPro" id="IPR017053">
    <property type="entry name" value="Response_reg_B-typ_pln"/>
</dbReference>
<dbReference type="GO" id="GO:0005634">
    <property type="term" value="C:nucleus"/>
    <property type="evidence" value="ECO:0007669"/>
    <property type="project" value="UniProtKB-SubCell"/>
</dbReference>
<dbReference type="FunFam" id="1.10.10.60:FF:000007">
    <property type="entry name" value="Two-component response regulator"/>
    <property type="match status" value="1"/>
</dbReference>
<dbReference type="InterPro" id="IPR006447">
    <property type="entry name" value="Myb_dom_plants"/>
</dbReference>
<evidence type="ECO:0000256" key="5">
    <source>
        <dbReference type="ARBA" id="ARBA00023012"/>
    </source>
</evidence>
<keyword evidence="3 12" id="KW-0597">Phosphoprotein</keyword>
<keyword evidence="7 11" id="KW-0238">DNA-binding</keyword>
<dbReference type="NCBIfam" id="TIGR01557">
    <property type="entry name" value="myb_SHAQKYF"/>
    <property type="match status" value="1"/>
</dbReference>
<dbReference type="InterPro" id="IPR009057">
    <property type="entry name" value="Homeodomain-like_sf"/>
</dbReference>
<keyword evidence="5 11" id="KW-0902">Two-component regulatory system</keyword>
<dbReference type="AlphaFoldDB" id="A0AAV0C722"/>
<proteinExistence type="inferred from homology"/>
<dbReference type="SMART" id="SM00448">
    <property type="entry name" value="REC"/>
    <property type="match status" value="1"/>
</dbReference>
<keyword evidence="6 11" id="KW-0805">Transcription regulation</keyword>
<evidence type="ECO:0000259" key="14">
    <source>
        <dbReference type="PROSITE" id="PS50110"/>
    </source>
</evidence>
<dbReference type="Gene3D" id="3.40.50.2300">
    <property type="match status" value="1"/>
</dbReference>
<evidence type="ECO:0000256" key="4">
    <source>
        <dbReference type="ARBA" id="ARBA00022864"/>
    </source>
</evidence>
<dbReference type="InterPro" id="IPR045279">
    <property type="entry name" value="ARR-like"/>
</dbReference>
<dbReference type="SUPFAM" id="SSF46689">
    <property type="entry name" value="Homeodomain-like"/>
    <property type="match status" value="1"/>
</dbReference>
<dbReference type="GO" id="GO:0000976">
    <property type="term" value="F:transcription cis-regulatory region binding"/>
    <property type="evidence" value="ECO:0007669"/>
    <property type="project" value="UniProtKB-ARBA"/>
</dbReference>
<evidence type="ECO:0000259" key="15">
    <source>
        <dbReference type="PROSITE" id="PS51294"/>
    </source>
</evidence>
<accession>A0AAV0C722</accession>
<keyword evidence="4" id="KW-0932">Cytokinin signaling pathway</keyword>
<evidence type="ECO:0000256" key="10">
    <source>
        <dbReference type="ARBA" id="ARBA00023242"/>
    </source>
</evidence>
<evidence type="ECO:0000256" key="2">
    <source>
        <dbReference type="ARBA" id="ARBA00006015"/>
    </source>
</evidence>
<feature type="domain" description="HTH myb-type" evidence="15">
    <location>
        <begin position="215"/>
        <end position="274"/>
    </location>
</feature>
<feature type="region of interest" description="Disordered" evidence="13">
    <location>
        <begin position="146"/>
        <end position="168"/>
    </location>
</feature>
<evidence type="ECO:0000256" key="9">
    <source>
        <dbReference type="ARBA" id="ARBA00023163"/>
    </source>
</evidence>
<evidence type="ECO:0000256" key="13">
    <source>
        <dbReference type="SAM" id="MobiDB-lite"/>
    </source>
</evidence>
<keyword evidence="10 11" id="KW-0539">Nucleus</keyword>
<dbReference type="GO" id="GO:0003700">
    <property type="term" value="F:DNA-binding transcription factor activity"/>
    <property type="evidence" value="ECO:0007669"/>
    <property type="project" value="UniProtKB-UniRule"/>
</dbReference>
<dbReference type="EMBL" id="CAMAPF010000017">
    <property type="protein sequence ID" value="CAH9070404.1"/>
    <property type="molecule type" value="Genomic_DNA"/>
</dbReference>
<dbReference type="GO" id="GO:0010597">
    <property type="term" value="P:green leaf volatile biosynthetic process"/>
    <property type="evidence" value="ECO:0007669"/>
    <property type="project" value="UniProtKB-ARBA"/>
</dbReference>
<sequence>MTAGVGVSSSVGEEDFDDFPVGMRILAVDDDPICLKLLEHMLMKCQYHVTVTNQARVALKMLRENKDKFDLVISDVHMPDMDGFKLLELIGLEMDLPVIMLSANGDTRQVMKGVSHGACDYLVKPVRIEELRNIWQHVIRRKKFDSSKTHNCKSGGDPHCGSDQESGLGDDQLSACAAAADHNERIDNHNHNNNKRRREDQEEDESDDNGDEDSKQKKARVVWCIELHRKFVAAVNQLGIEKAVPKRILELMNVEGLTRENVASHLQKYRIYLKRISLVPSPYANMAASFGGKDSSYNTRMSSLDGFGDFGVLTGPGRYNHAAAISSSSSYTPSSLLGRLNTSAGVRLQNLNSLSLLQPNHLQPLGNSTLGPLGKFNSNPQNSIGSFLGIPSLELNQLQHSKFSTSVQDLNPFSSSRLVTSAVSSSTCTGSGSMNASILQGNSHQEKNKGGLGNSHSLRSDLLCTGASKQLGGNQLRWNYSSAGPRLQGSPLLSYSSTASASMPFEEDSRGQRPYHEGGFTGNQVPSLLWGERANNHNSIDVLSNSVPANDDFMPFIINQSVDQNNDVFVRKMDTSVFGQSTNGGSPVLFQDSKLRSNEDSLLNSSKEQVSYPSQSYESWDDLVDAIIKQCRNKMETYLMESLDSDLMHTHLGLEKDNGLCGKQRIKGRRMPGSAFIFHLAD</sequence>
<evidence type="ECO:0000256" key="6">
    <source>
        <dbReference type="ARBA" id="ARBA00023015"/>
    </source>
</evidence>
<dbReference type="Pfam" id="PF00072">
    <property type="entry name" value="Response_reg"/>
    <property type="match status" value="1"/>
</dbReference>
<dbReference type="InterPro" id="IPR001005">
    <property type="entry name" value="SANT/Myb"/>
</dbReference>
<dbReference type="Gene3D" id="1.10.10.60">
    <property type="entry name" value="Homeodomain-like"/>
    <property type="match status" value="1"/>
</dbReference>
<evidence type="ECO:0000256" key="12">
    <source>
        <dbReference type="PROSITE-ProRule" id="PRU00169"/>
    </source>
</evidence>
<dbReference type="PANTHER" id="PTHR43874">
    <property type="entry name" value="TWO-COMPONENT RESPONSE REGULATOR"/>
    <property type="match status" value="1"/>
</dbReference>
<evidence type="ECO:0000313" key="17">
    <source>
        <dbReference type="Proteomes" id="UP001152523"/>
    </source>
</evidence>